<evidence type="ECO:0000313" key="3">
    <source>
        <dbReference type="EMBL" id="JAG31419.1"/>
    </source>
</evidence>
<dbReference type="EMBL" id="GBHO01012186">
    <property type="protein sequence ID" value="JAG31418.1"/>
    <property type="molecule type" value="Transcribed_RNA"/>
</dbReference>
<organism evidence="2">
    <name type="scientific">Lygus hesperus</name>
    <name type="common">Western plant bug</name>
    <dbReference type="NCBI Taxonomy" id="30085"/>
    <lineage>
        <taxon>Eukaryota</taxon>
        <taxon>Metazoa</taxon>
        <taxon>Ecdysozoa</taxon>
        <taxon>Arthropoda</taxon>
        <taxon>Hexapoda</taxon>
        <taxon>Insecta</taxon>
        <taxon>Pterygota</taxon>
        <taxon>Neoptera</taxon>
        <taxon>Paraneoptera</taxon>
        <taxon>Hemiptera</taxon>
        <taxon>Heteroptera</taxon>
        <taxon>Panheteroptera</taxon>
        <taxon>Cimicomorpha</taxon>
        <taxon>Miridae</taxon>
        <taxon>Mirini</taxon>
        <taxon>Lygus</taxon>
    </lineage>
</organism>
<gene>
    <name evidence="3" type="ORF">CM83_7074</name>
    <name evidence="2" type="ORF">CM83_7075</name>
    <name evidence="4" type="ORF">g.29894</name>
</gene>
<protein>
    <submittedName>
        <fullName evidence="2">Uncharacterized protein</fullName>
    </submittedName>
</protein>
<dbReference type="AlphaFoldDB" id="A0A0A9YJZ4"/>
<evidence type="ECO:0000313" key="4">
    <source>
        <dbReference type="EMBL" id="JAQ16487.1"/>
    </source>
</evidence>
<reference evidence="4" key="3">
    <citation type="journal article" date="2016" name="Gigascience">
        <title>De novo construction of an expanded transcriptome assembly for the western tarnished plant bug, Lygus hesperus.</title>
        <authorList>
            <person name="Tassone E.E."/>
            <person name="Geib S.M."/>
            <person name="Hall B."/>
            <person name="Fabrick J.A."/>
            <person name="Brent C.S."/>
            <person name="Hull J.J."/>
        </authorList>
    </citation>
    <scope>NUCLEOTIDE SEQUENCE</scope>
</reference>
<evidence type="ECO:0000313" key="2">
    <source>
        <dbReference type="EMBL" id="JAG31418.1"/>
    </source>
</evidence>
<reference evidence="2" key="1">
    <citation type="journal article" date="2014" name="PLoS ONE">
        <title>Transcriptome-Based Identification of ABC Transporters in the Western Tarnished Plant Bug Lygus hesperus.</title>
        <authorList>
            <person name="Hull J.J."/>
            <person name="Chaney K."/>
            <person name="Geib S.M."/>
            <person name="Fabrick J.A."/>
            <person name="Brent C.S."/>
            <person name="Walsh D."/>
            <person name="Lavine L.C."/>
        </authorList>
    </citation>
    <scope>NUCLEOTIDE SEQUENCE</scope>
</reference>
<reference evidence="2" key="2">
    <citation type="submission" date="2014-07" db="EMBL/GenBank/DDBJ databases">
        <authorList>
            <person name="Hull J."/>
        </authorList>
    </citation>
    <scope>NUCLEOTIDE SEQUENCE</scope>
</reference>
<feature type="compositionally biased region" description="Pro residues" evidence="1">
    <location>
        <begin position="39"/>
        <end position="54"/>
    </location>
</feature>
<sequence>MPTCSECLLMNKHERRRIELLDRLFRTQCFAVPLFTPLSNPPTTPSTPQRPKPNIPLHKFSRTFGMARSPSVGQPSSPSKQLRHPASYYCDLHSDDCDSGAEEMEELRVASSNQA</sequence>
<proteinExistence type="predicted"/>
<feature type="compositionally biased region" description="Polar residues" evidence="1">
    <location>
        <begin position="71"/>
        <end position="80"/>
    </location>
</feature>
<name>A0A0A9YJZ4_LYGHE</name>
<dbReference type="EMBL" id="GBHO01012185">
    <property type="protein sequence ID" value="JAG31419.1"/>
    <property type="molecule type" value="Transcribed_RNA"/>
</dbReference>
<evidence type="ECO:0000256" key="1">
    <source>
        <dbReference type="SAM" id="MobiDB-lite"/>
    </source>
</evidence>
<accession>A0A0A9YJZ4</accession>
<feature type="region of interest" description="Disordered" evidence="1">
    <location>
        <begin position="36"/>
        <end position="84"/>
    </location>
</feature>
<dbReference type="EMBL" id="GDHC01002142">
    <property type="protein sequence ID" value="JAQ16487.1"/>
    <property type="molecule type" value="Transcribed_RNA"/>
</dbReference>